<keyword evidence="2" id="KW-1185">Reference proteome</keyword>
<dbReference type="AlphaFoldDB" id="A0A6J2DXW3"/>
<feature type="compositionally biased region" description="Basic and acidic residues" evidence="1">
    <location>
        <begin position="124"/>
        <end position="138"/>
    </location>
</feature>
<evidence type="ECO:0000313" key="2">
    <source>
        <dbReference type="Proteomes" id="UP000515165"/>
    </source>
</evidence>
<dbReference type="RefSeq" id="XP_027460671.1">
    <property type="nucleotide sequence ID" value="XM_027604870.1"/>
</dbReference>
<sequence>MAVTAALRGDCAERALRRKQEAQVPARREDYREKQEPICPQEERKKSAGRGCESGRWGGEPRPLRAHRAAGGREAGAPGGGRAQVGCGRPTAEGPPAPGSPQGLARAAGKPPSPQTSAGAAGAEPRRRTEARRELMSC</sequence>
<protein>
    <submittedName>
        <fullName evidence="3">Ubiquitin-like protein ATG12 isoform X2</fullName>
    </submittedName>
</protein>
<dbReference type="Proteomes" id="UP000515165">
    <property type="component" value="Chromosome 5"/>
</dbReference>
<proteinExistence type="predicted"/>
<organism evidence="2 3">
    <name type="scientific">Zalophus californianus</name>
    <name type="common">California sealion</name>
    <dbReference type="NCBI Taxonomy" id="9704"/>
    <lineage>
        <taxon>Eukaryota</taxon>
        <taxon>Metazoa</taxon>
        <taxon>Chordata</taxon>
        <taxon>Craniata</taxon>
        <taxon>Vertebrata</taxon>
        <taxon>Euteleostomi</taxon>
        <taxon>Mammalia</taxon>
        <taxon>Eutheria</taxon>
        <taxon>Laurasiatheria</taxon>
        <taxon>Carnivora</taxon>
        <taxon>Caniformia</taxon>
        <taxon>Pinnipedia</taxon>
        <taxon>Otariidae</taxon>
        <taxon>Zalophus</taxon>
    </lineage>
</organism>
<name>A0A6J2DXW3_ZALCA</name>
<dbReference type="CTD" id="9140"/>
<evidence type="ECO:0000256" key="1">
    <source>
        <dbReference type="SAM" id="MobiDB-lite"/>
    </source>
</evidence>
<dbReference type="GeneID" id="113928795"/>
<feature type="region of interest" description="Disordered" evidence="1">
    <location>
        <begin position="1"/>
        <end position="138"/>
    </location>
</feature>
<reference evidence="3" key="1">
    <citation type="submission" date="2025-08" db="UniProtKB">
        <authorList>
            <consortium name="RefSeq"/>
        </authorList>
    </citation>
    <scope>IDENTIFICATION</scope>
    <source>
        <tissue evidence="3">Blood</tissue>
    </source>
</reference>
<feature type="compositionally biased region" description="Gly residues" evidence="1">
    <location>
        <begin position="73"/>
        <end position="83"/>
    </location>
</feature>
<accession>A0A6J2DXW3</accession>
<feature type="compositionally biased region" description="Basic and acidic residues" evidence="1">
    <location>
        <begin position="10"/>
        <end position="46"/>
    </location>
</feature>
<evidence type="ECO:0000313" key="3">
    <source>
        <dbReference type="RefSeq" id="XP_027460671.1"/>
    </source>
</evidence>
<gene>
    <name evidence="3" type="primary">ATG12</name>
</gene>